<dbReference type="Proteomes" id="UP000030672">
    <property type="component" value="Unassembled WGS sequence"/>
</dbReference>
<feature type="compositionally biased region" description="Polar residues" evidence="1">
    <location>
        <begin position="173"/>
        <end position="188"/>
    </location>
</feature>
<reference evidence="2 3" key="1">
    <citation type="journal article" date="2014" name="BMC Genomics">
        <title>Genome sequencing of four Aureobasidium pullulans varieties: biotechnological potential, stress tolerance, and description of new species.</title>
        <authorList>
            <person name="Gostin Ar C."/>
            <person name="Ohm R.A."/>
            <person name="Kogej T."/>
            <person name="Sonjak S."/>
            <person name="Turk M."/>
            <person name="Zajc J."/>
            <person name="Zalar P."/>
            <person name="Grube M."/>
            <person name="Sun H."/>
            <person name="Han J."/>
            <person name="Sharma A."/>
            <person name="Chiniquy J."/>
            <person name="Ngan C.Y."/>
            <person name="Lipzen A."/>
            <person name="Barry K."/>
            <person name="Grigoriev I.V."/>
            <person name="Gunde-Cimerman N."/>
        </authorList>
    </citation>
    <scope>NUCLEOTIDE SEQUENCE [LARGE SCALE GENOMIC DNA]</scope>
    <source>
        <strain evidence="2 3">CBS 110374</strain>
    </source>
</reference>
<accession>A0A074VFS1</accession>
<dbReference type="AlphaFoldDB" id="A0A074VFS1"/>
<feature type="region of interest" description="Disordered" evidence="1">
    <location>
        <begin position="162"/>
        <end position="195"/>
    </location>
</feature>
<feature type="non-terminal residue" evidence="2">
    <location>
        <position position="330"/>
    </location>
</feature>
<dbReference type="HOGENOM" id="CLU_843480_0_0_1"/>
<sequence length="330" mass="36158">MAEASSQTPATVSTPSSSAAGTVTGPGQGPQGSASHDHSVNGSQNGLDSTMDSSTKAPKDRNCPFCNQAFTSSSLGRHLDLYIKPKNPKPADGIHDVEKIKVMRGGITRRQPRNSLRASANNNSRLQHDDDAASDRGTPTGHPVNMRDSRFGLNTANWQSTGVINNLPPRMSDVSSNHMSPAQLQRSSQQKDQESFDNAKAAELALRELLDSLEAARRRVSHQDVFNFDFCSMNFPSLCLHALPAPQTLFSMTPFASSDSWSLDVPSDAQLDALQRQITQRVQQKPTPTPEKDVRRLQMHLQAAWNNWSPLSDKDKSSTWGIEILRAFAR</sequence>
<feature type="compositionally biased region" description="Low complexity" evidence="1">
    <location>
        <begin position="1"/>
        <end position="23"/>
    </location>
</feature>
<gene>
    <name evidence="2" type="ORF">M437DRAFT_57432</name>
</gene>
<feature type="compositionally biased region" description="Polar residues" evidence="1">
    <location>
        <begin position="40"/>
        <end position="56"/>
    </location>
</feature>
<dbReference type="RefSeq" id="XP_040876341.1">
    <property type="nucleotide sequence ID" value="XM_041023227.1"/>
</dbReference>
<keyword evidence="3" id="KW-1185">Reference proteome</keyword>
<proteinExistence type="predicted"/>
<evidence type="ECO:0000313" key="3">
    <source>
        <dbReference type="Proteomes" id="UP000030672"/>
    </source>
</evidence>
<organism evidence="2 3">
    <name type="scientific">Aureobasidium melanogenum (strain CBS 110374)</name>
    <name type="common">Aureobasidium pullulans var. melanogenum</name>
    <dbReference type="NCBI Taxonomy" id="1043003"/>
    <lineage>
        <taxon>Eukaryota</taxon>
        <taxon>Fungi</taxon>
        <taxon>Dikarya</taxon>
        <taxon>Ascomycota</taxon>
        <taxon>Pezizomycotina</taxon>
        <taxon>Dothideomycetes</taxon>
        <taxon>Dothideomycetidae</taxon>
        <taxon>Dothideales</taxon>
        <taxon>Saccotheciaceae</taxon>
        <taxon>Aureobasidium</taxon>
    </lineage>
</organism>
<evidence type="ECO:0000256" key="1">
    <source>
        <dbReference type="SAM" id="MobiDB-lite"/>
    </source>
</evidence>
<dbReference type="STRING" id="1043003.A0A074VFS1"/>
<evidence type="ECO:0000313" key="2">
    <source>
        <dbReference type="EMBL" id="KEQ59318.1"/>
    </source>
</evidence>
<feature type="region of interest" description="Disordered" evidence="1">
    <location>
        <begin position="104"/>
        <end position="150"/>
    </location>
</feature>
<name>A0A074VFS1_AURM1</name>
<protein>
    <submittedName>
        <fullName evidence="2">Uncharacterized protein</fullName>
    </submittedName>
</protein>
<feature type="region of interest" description="Disordered" evidence="1">
    <location>
        <begin position="1"/>
        <end position="61"/>
    </location>
</feature>
<feature type="compositionally biased region" description="Low complexity" evidence="1">
    <location>
        <begin position="113"/>
        <end position="125"/>
    </location>
</feature>
<dbReference type="EMBL" id="KL584849">
    <property type="protein sequence ID" value="KEQ59318.1"/>
    <property type="molecule type" value="Genomic_DNA"/>
</dbReference>
<dbReference type="GeneID" id="63916600"/>